<sequence>EAFIVVKSRSLEGMQKEALVHTGATGAAGASTTWRLTCDEGPYLNGTDLAPFPLAFFTSGMVMSFASNLRAIALSQGVALENLQCTLDNFYTMEGSALRGTMTGGALPAELHVSADGIADAELKALADAAVRWSPASAFLGKELISEFSTHLNGDLAPVDGVKPTMADILPAPGGDFDLIHPIAGEIDGVPILSKVSAAEQLFDVEGGVGSSLKSEQKRVLHIRGVLKIAANGLFDVRIQLFKPIGSVFHFFGDDPVHRGGQGRAPSGLDYLSAGVAFCFMTQLGRYAQIVKQDLQSYELIQLTRFGAPPPSLEAGAAEAFPVVTHVYLSSGEDLAHNQKLVQMGEQTCFLHAVLRASNPVVVSV</sequence>
<evidence type="ECO:0000313" key="1">
    <source>
        <dbReference type="EMBL" id="VAW08577.1"/>
    </source>
</evidence>
<dbReference type="InterPro" id="IPR003718">
    <property type="entry name" value="OsmC/Ohr_fam"/>
</dbReference>
<dbReference type="AlphaFoldDB" id="A0A3B0T5F4"/>
<dbReference type="Pfam" id="PF02566">
    <property type="entry name" value="OsmC"/>
    <property type="match status" value="1"/>
</dbReference>
<dbReference type="InterPro" id="IPR036102">
    <property type="entry name" value="OsmC/Ohrsf"/>
</dbReference>
<protein>
    <recommendedName>
        <fullName evidence="2">OsmC family protein</fullName>
    </recommendedName>
</protein>
<name>A0A3B0T5F4_9ZZZZ</name>
<dbReference type="InterPro" id="IPR015946">
    <property type="entry name" value="KH_dom-like_a/b"/>
</dbReference>
<organism evidence="1">
    <name type="scientific">hydrothermal vent metagenome</name>
    <dbReference type="NCBI Taxonomy" id="652676"/>
    <lineage>
        <taxon>unclassified sequences</taxon>
        <taxon>metagenomes</taxon>
        <taxon>ecological metagenomes</taxon>
    </lineage>
</organism>
<dbReference type="Gene3D" id="3.30.300.20">
    <property type="match status" value="2"/>
</dbReference>
<accession>A0A3B0T5F4</accession>
<evidence type="ECO:0008006" key="2">
    <source>
        <dbReference type="Google" id="ProtNLM"/>
    </source>
</evidence>
<gene>
    <name evidence="1" type="ORF">MNBD_ALPHA05-2062</name>
</gene>
<feature type="non-terminal residue" evidence="1">
    <location>
        <position position="1"/>
    </location>
</feature>
<reference evidence="1" key="1">
    <citation type="submission" date="2018-06" db="EMBL/GenBank/DDBJ databases">
        <authorList>
            <person name="Zhirakovskaya E."/>
        </authorList>
    </citation>
    <scope>NUCLEOTIDE SEQUENCE</scope>
</reference>
<dbReference type="EMBL" id="UOEH01000674">
    <property type="protein sequence ID" value="VAW08577.1"/>
    <property type="molecule type" value="Genomic_DNA"/>
</dbReference>
<dbReference type="SUPFAM" id="SSF82784">
    <property type="entry name" value="OsmC-like"/>
    <property type="match status" value="2"/>
</dbReference>
<proteinExistence type="predicted"/>